<protein>
    <submittedName>
        <fullName evidence="2">Uncharacterized protein</fullName>
    </submittedName>
</protein>
<proteinExistence type="predicted"/>
<sequence>MSSELKCDHGILSTDDKINQTKQPTTKFVVSQQGFALTRASYEAFNLKLVQNQRKKTEKNNYSAELPACFTTHGFPSASTAQLRGTMEETCGELELRSRGDATAYARNRLNTHFLPSRWINKDHIEAWHVSRSPKNSFSSELPLQDCYQFLPVWLLNGEPH</sequence>
<organism evidence="1 2">
    <name type="scientific">Ditylenchus dipsaci</name>
    <dbReference type="NCBI Taxonomy" id="166011"/>
    <lineage>
        <taxon>Eukaryota</taxon>
        <taxon>Metazoa</taxon>
        <taxon>Ecdysozoa</taxon>
        <taxon>Nematoda</taxon>
        <taxon>Chromadorea</taxon>
        <taxon>Rhabditida</taxon>
        <taxon>Tylenchina</taxon>
        <taxon>Tylenchomorpha</taxon>
        <taxon>Sphaerularioidea</taxon>
        <taxon>Anguinidae</taxon>
        <taxon>Anguininae</taxon>
        <taxon>Ditylenchus</taxon>
    </lineage>
</organism>
<dbReference type="AlphaFoldDB" id="A0A915EGN2"/>
<evidence type="ECO:0000313" key="1">
    <source>
        <dbReference type="Proteomes" id="UP000887574"/>
    </source>
</evidence>
<dbReference type="WBParaSite" id="jg614">
    <property type="protein sequence ID" value="jg614"/>
    <property type="gene ID" value="jg614"/>
</dbReference>
<reference evidence="2" key="1">
    <citation type="submission" date="2022-11" db="UniProtKB">
        <authorList>
            <consortium name="WormBaseParasite"/>
        </authorList>
    </citation>
    <scope>IDENTIFICATION</scope>
</reference>
<evidence type="ECO:0000313" key="2">
    <source>
        <dbReference type="WBParaSite" id="jg614"/>
    </source>
</evidence>
<dbReference type="Proteomes" id="UP000887574">
    <property type="component" value="Unplaced"/>
</dbReference>
<keyword evidence="1" id="KW-1185">Reference proteome</keyword>
<name>A0A915EGN2_9BILA</name>
<accession>A0A915EGN2</accession>